<proteinExistence type="predicted"/>
<gene>
    <name evidence="2" type="ORF">B1B_06704</name>
</gene>
<comment type="caution">
    <text evidence="2">The sequence shown here is derived from an EMBL/GenBank/DDBJ whole genome shotgun (WGS) entry which is preliminary data.</text>
</comment>
<feature type="domain" description="MacB-like periplasmic core" evidence="1">
    <location>
        <begin position="3"/>
        <end position="94"/>
    </location>
</feature>
<dbReference type="EMBL" id="AUZY01004244">
    <property type="protein sequence ID" value="EQD64125.1"/>
    <property type="molecule type" value="Genomic_DNA"/>
</dbReference>
<dbReference type="Pfam" id="PF12704">
    <property type="entry name" value="MacB_PCD"/>
    <property type="match status" value="1"/>
</dbReference>
<protein>
    <recommendedName>
        <fullName evidence="1">MacB-like periplasmic core domain-containing protein</fullName>
    </recommendedName>
</protein>
<evidence type="ECO:0000259" key="1">
    <source>
        <dbReference type="Pfam" id="PF12704"/>
    </source>
</evidence>
<dbReference type="InterPro" id="IPR025857">
    <property type="entry name" value="MacB_PCD"/>
</dbReference>
<sequence>MLRALGVPLLRGRLFDRTDHAGGAAVAVVNEAFVQRHMHGNPLGQQVRFDLRAYGLPDEAVTVVGVVGNIKTFGPSYPAPGAVYVPMAQVPPRLLLSLFNRLHFEAAVSGLPVTYADAMRQAVHTVAPQLAVQHARPLKRACAQLLCATTRD</sequence>
<accession>T1CBZ5</accession>
<organism evidence="2">
    <name type="scientific">mine drainage metagenome</name>
    <dbReference type="NCBI Taxonomy" id="410659"/>
    <lineage>
        <taxon>unclassified sequences</taxon>
        <taxon>metagenomes</taxon>
        <taxon>ecological metagenomes</taxon>
    </lineage>
</organism>
<reference evidence="2" key="1">
    <citation type="submission" date="2013-08" db="EMBL/GenBank/DDBJ databases">
        <authorList>
            <person name="Mendez C."/>
            <person name="Richter M."/>
            <person name="Ferrer M."/>
            <person name="Sanchez J."/>
        </authorList>
    </citation>
    <scope>NUCLEOTIDE SEQUENCE</scope>
</reference>
<name>T1CBZ5_9ZZZZ</name>
<feature type="non-terminal residue" evidence="2">
    <location>
        <position position="152"/>
    </location>
</feature>
<dbReference type="AlphaFoldDB" id="T1CBZ5"/>
<reference evidence="2" key="2">
    <citation type="journal article" date="2014" name="ISME J.">
        <title>Microbial stratification in low pH oxic and suboxic macroscopic growths along an acid mine drainage.</title>
        <authorList>
            <person name="Mendez-Garcia C."/>
            <person name="Mesa V."/>
            <person name="Sprenger R.R."/>
            <person name="Richter M."/>
            <person name="Diez M.S."/>
            <person name="Solano J."/>
            <person name="Bargiela R."/>
            <person name="Golyshina O.V."/>
            <person name="Manteca A."/>
            <person name="Ramos J.L."/>
            <person name="Gallego J.R."/>
            <person name="Llorente I."/>
            <person name="Martins Dos Santos V.A."/>
            <person name="Jensen O.N."/>
            <person name="Pelaez A.I."/>
            <person name="Sanchez J."/>
            <person name="Ferrer M."/>
        </authorList>
    </citation>
    <scope>NUCLEOTIDE SEQUENCE</scope>
</reference>
<evidence type="ECO:0000313" key="2">
    <source>
        <dbReference type="EMBL" id="EQD64125.1"/>
    </source>
</evidence>